<gene>
    <name evidence="3" type="ORF">FDP22_01255</name>
</gene>
<dbReference type="OrthoDB" id="9814751at2"/>
<keyword evidence="4" id="KW-1185">Reference proteome</keyword>
<organism evidence="3 4">
    <name type="scientific">Paroceanicella profunda</name>
    <dbReference type="NCBI Taxonomy" id="2579971"/>
    <lineage>
        <taxon>Bacteria</taxon>
        <taxon>Pseudomonadati</taxon>
        <taxon>Pseudomonadota</taxon>
        <taxon>Alphaproteobacteria</taxon>
        <taxon>Rhodobacterales</taxon>
        <taxon>Paracoccaceae</taxon>
        <taxon>Paroceanicella</taxon>
    </lineage>
</organism>
<evidence type="ECO:0000259" key="2">
    <source>
        <dbReference type="PROSITE" id="PS50943"/>
    </source>
</evidence>
<dbReference type="InterPro" id="IPR010982">
    <property type="entry name" value="Lambda_DNA-bd_dom_sf"/>
</dbReference>
<evidence type="ECO:0000256" key="1">
    <source>
        <dbReference type="ARBA" id="ARBA00023125"/>
    </source>
</evidence>
<reference evidence="3 4" key="1">
    <citation type="submission" date="2019-06" db="EMBL/GenBank/DDBJ databases">
        <title>Genome sequence of Rhodobacteraceae bacterium D4M1.</title>
        <authorList>
            <person name="Cao J."/>
        </authorList>
    </citation>
    <scope>NUCLEOTIDE SEQUENCE [LARGE SCALE GENOMIC DNA]</scope>
    <source>
        <strain evidence="3 4">D4M1</strain>
    </source>
</reference>
<dbReference type="InterPro" id="IPR011051">
    <property type="entry name" value="RmlC_Cupin_sf"/>
</dbReference>
<accession>A0A5B8FX96</accession>
<protein>
    <submittedName>
        <fullName evidence="3">Helix-turn-helix domain-containing protein</fullName>
    </submittedName>
</protein>
<dbReference type="PANTHER" id="PTHR46797">
    <property type="entry name" value="HTH-TYPE TRANSCRIPTIONAL REGULATOR"/>
    <property type="match status" value="1"/>
</dbReference>
<feature type="domain" description="HTH cro/C1-type" evidence="2">
    <location>
        <begin position="7"/>
        <end position="61"/>
    </location>
</feature>
<dbReference type="SUPFAM" id="SSF47413">
    <property type="entry name" value="lambda repressor-like DNA-binding domains"/>
    <property type="match status" value="1"/>
</dbReference>
<dbReference type="SMART" id="SM00530">
    <property type="entry name" value="HTH_XRE"/>
    <property type="match status" value="1"/>
</dbReference>
<dbReference type="CDD" id="cd02209">
    <property type="entry name" value="cupin_XRE_C"/>
    <property type="match status" value="1"/>
</dbReference>
<dbReference type="EMBL" id="CP040818">
    <property type="protein sequence ID" value="QDL93536.1"/>
    <property type="molecule type" value="Genomic_DNA"/>
</dbReference>
<sequence>MRIGARLRDRRKLRQLSLQEVAGRAGISVALLSQVERGISAPSLDTMVAVCAGLDMPVSWLFDNSDPAQAVPEEAFIVRRAARRVLDLAAHGMTKEMLTPDACRQVQMMRMLIRPGGSSGEAPYNHPEGAKCGTMLAGALWLEVDGRAHVLRTGDSFAFDATAMIRFWNEGPADAEVIWVGSPAFY</sequence>
<keyword evidence="1" id="KW-0238">DNA-binding</keyword>
<dbReference type="PROSITE" id="PS50943">
    <property type="entry name" value="HTH_CROC1"/>
    <property type="match status" value="1"/>
</dbReference>
<proteinExistence type="predicted"/>
<dbReference type="KEGG" id="ppru:FDP22_01255"/>
<dbReference type="AlphaFoldDB" id="A0A5B8FX96"/>
<dbReference type="Gene3D" id="2.60.120.10">
    <property type="entry name" value="Jelly Rolls"/>
    <property type="match status" value="1"/>
</dbReference>
<dbReference type="InterPro" id="IPR050807">
    <property type="entry name" value="TransReg_Diox_bact_type"/>
</dbReference>
<dbReference type="InterPro" id="IPR013096">
    <property type="entry name" value="Cupin_2"/>
</dbReference>
<dbReference type="CDD" id="cd00093">
    <property type="entry name" value="HTH_XRE"/>
    <property type="match status" value="1"/>
</dbReference>
<dbReference type="Pfam" id="PF01381">
    <property type="entry name" value="HTH_3"/>
    <property type="match status" value="1"/>
</dbReference>
<dbReference type="InterPro" id="IPR001387">
    <property type="entry name" value="Cro/C1-type_HTH"/>
</dbReference>
<evidence type="ECO:0000313" key="4">
    <source>
        <dbReference type="Proteomes" id="UP000305888"/>
    </source>
</evidence>
<dbReference type="Pfam" id="PF07883">
    <property type="entry name" value="Cupin_2"/>
    <property type="match status" value="1"/>
</dbReference>
<dbReference type="GO" id="GO:0005829">
    <property type="term" value="C:cytosol"/>
    <property type="evidence" value="ECO:0007669"/>
    <property type="project" value="TreeGrafter"/>
</dbReference>
<evidence type="ECO:0000313" key="3">
    <source>
        <dbReference type="EMBL" id="QDL93536.1"/>
    </source>
</evidence>
<name>A0A5B8FX96_9RHOB</name>
<dbReference type="Proteomes" id="UP000305888">
    <property type="component" value="Chromosome"/>
</dbReference>
<dbReference type="PANTHER" id="PTHR46797:SF2">
    <property type="entry name" value="TRANSCRIPTIONAL REGULATOR"/>
    <property type="match status" value="1"/>
</dbReference>
<dbReference type="Gene3D" id="1.10.260.40">
    <property type="entry name" value="lambda repressor-like DNA-binding domains"/>
    <property type="match status" value="1"/>
</dbReference>
<dbReference type="GO" id="GO:0003700">
    <property type="term" value="F:DNA-binding transcription factor activity"/>
    <property type="evidence" value="ECO:0007669"/>
    <property type="project" value="TreeGrafter"/>
</dbReference>
<dbReference type="InterPro" id="IPR014710">
    <property type="entry name" value="RmlC-like_jellyroll"/>
</dbReference>
<dbReference type="GO" id="GO:0003677">
    <property type="term" value="F:DNA binding"/>
    <property type="evidence" value="ECO:0007669"/>
    <property type="project" value="UniProtKB-KW"/>
</dbReference>
<dbReference type="SUPFAM" id="SSF51182">
    <property type="entry name" value="RmlC-like cupins"/>
    <property type="match status" value="1"/>
</dbReference>